<evidence type="ECO:0000313" key="2">
    <source>
        <dbReference type="EMBL" id="REH54398.1"/>
    </source>
</evidence>
<dbReference type="EMBL" id="QUNO01000002">
    <property type="protein sequence ID" value="REH54398.1"/>
    <property type="molecule type" value="Genomic_DNA"/>
</dbReference>
<gene>
    <name evidence="2" type="ORF">BCF44_102630</name>
</gene>
<evidence type="ECO:0000313" key="3">
    <source>
        <dbReference type="Proteomes" id="UP000256269"/>
    </source>
</evidence>
<dbReference type="GO" id="GO:0016829">
    <property type="term" value="F:lyase activity"/>
    <property type="evidence" value="ECO:0007669"/>
    <property type="project" value="UniProtKB-KW"/>
</dbReference>
<proteinExistence type="predicted"/>
<dbReference type="Pfam" id="PF08787">
    <property type="entry name" value="Alginate_lyase2"/>
    <property type="match status" value="1"/>
</dbReference>
<keyword evidence="3" id="KW-1185">Reference proteome</keyword>
<organism evidence="2 3">
    <name type="scientific">Kutzneria buriramensis</name>
    <dbReference type="NCBI Taxonomy" id="1045776"/>
    <lineage>
        <taxon>Bacteria</taxon>
        <taxon>Bacillati</taxon>
        <taxon>Actinomycetota</taxon>
        <taxon>Actinomycetes</taxon>
        <taxon>Pseudonocardiales</taxon>
        <taxon>Pseudonocardiaceae</taxon>
        <taxon>Kutzneria</taxon>
    </lineage>
</organism>
<dbReference type="AlphaFoldDB" id="A0A3E0I6M4"/>
<comment type="caution">
    <text evidence="2">The sequence shown here is derived from an EMBL/GenBank/DDBJ whole genome shotgun (WGS) entry which is preliminary data.</text>
</comment>
<protein>
    <submittedName>
        <fullName evidence="2">Alginate lyase</fullName>
    </submittedName>
</protein>
<dbReference type="Proteomes" id="UP000256269">
    <property type="component" value="Unassembled WGS sequence"/>
</dbReference>
<dbReference type="InterPro" id="IPR013320">
    <property type="entry name" value="ConA-like_dom_sf"/>
</dbReference>
<name>A0A3E0I6M4_9PSEU</name>
<dbReference type="InterPro" id="IPR006311">
    <property type="entry name" value="TAT_signal"/>
</dbReference>
<keyword evidence="2" id="KW-0456">Lyase</keyword>
<sequence length="265" mass="26949">MLGRMPVGRRRALIAAVAATAVVGAGAWGISAAQGPASAAAGVSLSGFTLTLPVDSAGQQSGAASTVSPAKITAPWLTRNADGSLTFFAPTKGAHTPHSPHPRTELVSTNDFSAGSGAHTMTATMVMQQLPSAQDIIIGQIHGGGPISSVPLLMLHYRHTSADAANSGRVTLTVRKNPTVPGSDTSTVLTNVPMNAAFSYTITENAAGFTVTATSGGQTGRQTVPLNASFKGKDVRFQVGDYQQTPADNSPTDGGRLTVNALTAN</sequence>
<dbReference type="Gene3D" id="2.60.120.200">
    <property type="match status" value="1"/>
</dbReference>
<evidence type="ECO:0000259" key="1">
    <source>
        <dbReference type="Pfam" id="PF08787"/>
    </source>
</evidence>
<dbReference type="SUPFAM" id="SSF49899">
    <property type="entry name" value="Concanavalin A-like lectins/glucanases"/>
    <property type="match status" value="1"/>
</dbReference>
<dbReference type="PROSITE" id="PS51318">
    <property type="entry name" value="TAT"/>
    <property type="match status" value="1"/>
</dbReference>
<dbReference type="OrthoDB" id="273319at2"/>
<dbReference type="InterPro" id="IPR014895">
    <property type="entry name" value="Alginate_lyase_2"/>
</dbReference>
<reference evidence="2 3" key="1">
    <citation type="submission" date="2018-08" db="EMBL/GenBank/DDBJ databases">
        <title>Genomic Encyclopedia of Archaeal and Bacterial Type Strains, Phase II (KMG-II): from individual species to whole genera.</title>
        <authorList>
            <person name="Goeker M."/>
        </authorList>
    </citation>
    <scope>NUCLEOTIDE SEQUENCE [LARGE SCALE GENOMIC DNA]</scope>
    <source>
        <strain evidence="2 3">DSM 45791</strain>
    </source>
</reference>
<feature type="domain" description="Alginate lyase 2" evidence="1">
    <location>
        <begin position="43"/>
        <end position="263"/>
    </location>
</feature>
<accession>A0A3E0I6M4</accession>